<keyword evidence="1" id="KW-0812">Transmembrane</keyword>
<organism evidence="3 4">
    <name type="scientific">Amphibalanus amphitrite</name>
    <name type="common">Striped barnacle</name>
    <name type="synonym">Balanus amphitrite</name>
    <dbReference type="NCBI Taxonomy" id="1232801"/>
    <lineage>
        <taxon>Eukaryota</taxon>
        <taxon>Metazoa</taxon>
        <taxon>Ecdysozoa</taxon>
        <taxon>Arthropoda</taxon>
        <taxon>Crustacea</taxon>
        <taxon>Multicrustacea</taxon>
        <taxon>Cirripedia</taxon>
        <taxon>Thoracica</taxon>
        <taxon>Thoracicalcarea</taxon>
        <taxon>Balanomorpha</taxon>
        <taxon>Balanoidea</taxon>
        <taxon>Balanidae</taxon>
        <taxon>Amphibalaninae</taxon>
        <taxon>Amphibalanus</taxon>
    </lineage>
</organism>
<protein>
    <submittedName>
        <fullName evidence="3">Uncharacterized protein</fullName>
    </submittedName>
</protein>
<keyword evidence="2" id="KW-0732">Signal</keyword>
<proteinExistence type="predicted"/>
<evidence type="ECO:0000313" key="4">
    <source>
        <dbReference type="Proteomes" id="UP000440578"/>
    </source>
</evidence>
<dbReference type="Proteomes" id="UP000440578">
    <property type="component" value="Unassembled WGS sequence"/>
</dbReference>
<keyword evidence="1" id="KW-1133">Transmembrane helix</keyword>
<evidence type="ECO:0000256" key="1">
    <source>
        <dbReference type="SAM" id="Phobius"/>
    </source>
</evidence>
<reference evidence="3 4" key="1">
    <citation type="submission" date="2019-07" db="EMBL/GenBank/DDBJ databases">
        <title>Draft genome assembly of a fouling barnacle, Amphibalanus amphitrite (Darwin, 1854): The first reference genome for Thecostraca.</title>
        <authorList>
            <person name="Kim W."/>
        </authorList>
    </citation>
    <scope>NUCLEOTIDE SEQUENCE [LARGE SCALE GENOMIC DNA]</scope>
    <source>
        <strain evidence="3">SNU_AA5</strain>
        <tissue evidence="3">Soma without cirri and trophi</tissue>
    </source>
</reference>
<comment type="caution">
    <text evidence="3">The sequence shown here is derived from an EMBL/GenBank/DDBJ whole genome shotgun (WGS) entry which is preliminary data.</text>
</comment>
<evidence type="ECO:0000313" key="3">
    <source>
        <dbReference type="EMBL" id="KAF0308009.1"/>
    </source>
</evidence>
<keyword evidence="4" id="KW-1185">Reference proteome</keyword>
<dbReference type="AlphaFoldDB" id="A0A6A4WRV8"/>
<feature type="signal peptide" evidence="2">
    <location>
        <begin position="1"/>
        <end position="21"/>
    </location>
</feature>
<feature type="transmembrane region" description="Helical" evidence="1">
    <location>
        <begin position="40"/>
        <end position="61"/>
    </location>
</feature>
<gene>
    <name evidence="3" type="ORF">FJT64_020719</name>
</gene>
<accession>A0A6A4WRV8</accession>
<keyword evidence="1" id="KW-0472">Membrane</keyword>
<feature type="chain" id="PRO_5025422925" evidence="2">
    <location>
        <begin position="22"/>
        <end position="120"/>
    </location>
</feature>
<sequence>MKVTGTLTLLCCLLLLLPAEGQRRHYRGRSNRGRNPGRALRRLATAGLLFGAGTAVGVALARGKRDVSFDDANLGLAEEAVLEAVQAADSDRCMEQWLCDITARPEQQRADEEQDYGAAV</sequence>
<evidence type="ECO:0000256" key="2">
    <source>
        <dbReference type="SAM" id="SignalP"/>
    </source>
</evidence>
<dbReference type="EMBL" id="VIIS01000517">
    <property type="protein sequence ID" value="KAF0308009.1"/>
    <property type="molecule type" value="Genomic_DNA"/>
</dbReference>
<name>A0A6A4WRV8_AMPAM</name>